<accession>A0A8S4R9J9</accession>
<dbReference type="EMBL" id="CAKXAJ010025012">
    <property type="protein sequence ID" value="CAH2233869.1"/>
    <property type="molecule type" value="Genomic_DNA"/>
</dbReference>
<dbReference type="AlphaFoldDB" id="A0A8S4R9J9"/>
<gene>
    <name evidence="2" type="primary">jg18653</name>
    <name evidence="2" type="ORF">PAEG_LOCUS11791</name>
</gene>
<reference evidence="2" key="1">
    <citation type="submission" date="2022-03" db="EMBL/GenBank/DDBJ databases">
        <authorList>
            <person name="Lindestad O."/>
        </authorList>
    </citation>
    <scope>NUCLEOTIDE SEQUENCE</scope>
</reference>
<proteinExistence type="predicted"/>
<feature type="compositionally biased region" description="Basic and acidic residues" evidence="1">
    <location>
        <begin position="18"/>
        <end position="31"/>
    </location>
</feature>
<comment type="caution">
    <text evidence="2">The sequence shown here is derived from an EMBL/GenBank/DDBJ whole genome shotgun (WGS) entry which is preliminary data.</text>
</comment>
<protein>
    <submittedName>
        <fullName evidence="2">Jg18653 protein</fullName>
    </submittedName>
</protein>
<evidence type="ECO:0000256" key="1">
    <source>
        <dbReference type="SAM" id="MobiDB-lite"/>
    </source>
</evidence>
<sequence>MYVLGKSSALKCGWESDAYEKSRRGRQDKSLSSKAGQRSFEGCSKLLFPSFDFVCLHHWGCNSSTLGPQSPSVLRGFESEHMLAEQAAGCKPRSWQCATHYVNYLAILDTNAGIKNSNFV</sequence>
<keyword evidence="3" id="KW-1185">Reference proteome</keyword>
<evidence type="ECO:0000313" key="3">
    <source>
        <dbReference type="Proteomes" id="UP000838756"/>
    </source>
</evidence>
<name>A0A8S4R9J9_9NEOP</name>
<feature type="region of interest" description="Disordered" evidence="1">
    <location>
        <begin position="18"/>
        <end position="38"/>
    </location>
</feature>
<dbReference type="Proteomes" id="UP000838756">
    <property type="component" value="Unassembled WGS sequence"/>
</dbReference>
<evidence type="ECO:0000313" key="2">
    <source>
        <dbReference type="EMBL" id="CAH2233869.1"/>
    </source>
</evidence>
<organism evidence="2 3">
    <name type="scientific">Pararge aegeria aegeria</name>
    <dbReference type="NCBI Taxonomy" id="348720"/>
    <lineage>
        <taxon>Eukaryota</taxon>
        <taxon>Metazoa</taxon>
        <taxon>Ecdysozoa</taxon>
        <taxon>Arthropoda</taxon>
        <taxon>Hexapoda</taxon>
        <taxon>Insecta</taxon>
        <taxon>Pterygota</taxon>
        <taxon>Neoptera</taxon>
        <taxon>Endopterygota</taxon>
        <taxon>Lepidoptera</taxon>
        <taxon>Glossata</taxon>
        <taxon>Ditrysia</taxon>
        <taxon>Papilionoidea</taxon>
        <taxon>Nymphalidae</taxon>
        <taxon>Satyrinae</taxon>
        <taxon>Satyrini</taxon>
        <taxon>Parargina</taxon>
        <taxon>Pararge</taxon>
    </lineage>
</organism>